<evidence type="ECO:0000259" key="2">
    <source>
        <dbReference type="PROSITE" id="PS50011"/>
    </source>
</evidence>
<dbReference type="InterPro" id="IPR011009">
    <property type="entry name" value="Kinase-like_dom_sf"/>
</dbReference>
<dbReference type="PANTHER" id="PTHR12984:SF3">
    <property type="entry name" value="N-TERMINAL KINASE-LIKE PROTEIN"/>
    <property type="match status" value="1"/>
</dbReference>
<dbReference type="InParanoid" id="E1ZRT1"/>
<accession>E1ZRT1</accession>
<dbReference type="GeneID" id="17350965"/>
<dbReference type="STRING" id="554065.E1ZRT1"/>
<dbReference type="SUPFAM" id="SSF48371">
    <property type="entry name" value="ARM repeat"/>
    <property type="match status" value="1"/>
</dbReference>
<dbReference type="GO" id="GO:0004672">
    <property type="term" value="F:protein kinase activity"/>
    <property type="evidence" value="ECO:0007669"/>
    <property type="project" value="InterPro"/>
</dbReference>
<dbReference type="OMA" id="NDTSWAG"/>
<name>E1ZRT1_CHLVA</name>
<dbReference type="GO" id="GO:0005524">
    <property type="term" value="F:ATP binding"/>
    <property type="evidence" value="ECO:0007669"/>
    <property type="project" value="InterPro"/>
</dbReference>
<keyword evidence="4" id="KW-1185">Reference proteome</keyword>
<dbReference type="AlphaFoldDB" id="E1ZRT1"/>
<evidence type="ECO:0000256" key="1">
    <source>
        <dbReference type="SAM" id="MobiDB-lite"/>
    </source>
</evidence>
<dbReference type="KEGG" id="cvr:CHLNCDRAFT_140213"/>
<dbReference type="InterPro" id="IPR000719">
    <property type="entry name" value="Prot_kinase_dom"/>
</dbReference>
<protein>
    <recommendedName>
        <fullName evidence="2">Protein kinase domain-containing protein</fullName>
    </recommendedName>
</protein>
<dbReference type="FunCoup" id="E1ZRT1">
    <property type="interactions" value="2222"/>
</dbReference>
<dbReference type="SUPFAM" id="SSF56112">
    <property type="entry name" value="Protein kinase-like (PK-like)"/>
    <property type="match status" value="1"/>
</dbReference>
<dbReference type="RefSeq" id="XP_005843618.1">
    <property type="nucleotide sequence ID" value="XM_005843556.1"/>
</dbReference>
<sequence>MFSKLTALVGGGSGLPFDLGEEFPSSSSFCNWQHFRGTTKADGSPVSVFRLAGPSKGDQRLEAGRNAAKRLRTLRHPAVLVFKELVEVEERGEAVVYLVTEAVTPLSLVLSDMDLTTRQQYLSMGLGATVGALSFLANDCALVHGAVCMAAVAVTQTLDWKLHGFDVMSDHQFASQYDLPLTAAAWLVPQQFKPGEVAKGDWQAVKDGPAWGVDAWGLGCLMQEVFSGSPLARTEDLRNTDCIPKDLMPYYQRLLASQPARRLNPKQLLEAGVLRNRLAEATSFLENLAIKDTMEKDTFFKRLPSLLPSIPPLVAQRKLLPMLASAIEFGGAPPVALTTLLEIGKTLPEEDYSKQVVPILTKLFASSDRGIRRGLLENIATYGPALQDKIAEEQIYNHVASGFSDGNPYLRELTLKSMAVLGPKLSQKTLSQSLLKHLAKLQVDEEASIRANTTVLLGNLATHFSEATCKKVLLNAFTRALRDGFPPARVAGLKAIVATAQYHSPEDAAMRVLPAVGPLCIDPVHEVRASALACLEHFTKALTGHHRELERKAAVQEGETSGGKLITASAPGSKEGGSLLNSFGWAVSNLGLGRSSADAAGAKPAVATAGIVLEPALAAASASKQVDAPPPTVASHITGTPAAPPATSSGWDDDDLAQDMMRDAEAGNALRKPASTAGGGGGMKLGVSKLGAKLKEDDFSEW</sequence>
<dbReference type="Gene3D" id="1.25.10.10">
    <property type="entry name" value="Leucine-rich Repeat Variant"/>
    <property type="match status" value="1"/>
</dbReference>
<dbReference type="Gene3D" id="1.10.510.10">
    <property type="entry name" value="Transferase(Phosphotransferase) domain 1"/>
    <property type="match status" value="1"/>
</dbReference>
<dbReference type="PANTHER" id="PTHR12984">
    <property type="entry name" value="SCY1-RELATED S/T PROTEIN KINASE-LIKE"/>
    <property type="match status" value="1"/>
</dbReference>
<dbReference type="eggNOG" id="KOG1243">
    <property type="taxonomic scope" value="Eukaryota"/>
</dbReference>
<proteinExistence type="predicted"/>
<dbReference type="InterPro" id="IPR016024">
    <property type="entry name" value="ARM-type_fold"/>
</dbReference>
<evidence type="ECO:0000313" key="3">
    <source>
        <dbReference type="EMBL" id="EFN51516.1"/>
    </source>
</evidence>
<feature type="region of interest" description="Disordered" evidence="1">
    <location>
        <begin position="629"/>
        <end position="687"/>
    </location>
</feature>
<dbReference type="EMBL" id="GL433863">
    <property type="protein sequence ID" value="EFN51516.1"/>
    <property type="molecule type" value="Genomic_DNA"/>
</dbReference>
<organism evidence="4">
    <name type="scientific">Chlorella variabilis</name>
    <name type="common">Green alga</name>
    <dbReference type="NCBI Taxonomy" id="554065"/>
    <lineage>
        <taxon>Eukaryota</taxon>
        <taxon>Viridiplantae</taxon>
        <taxon>Chlorophyta</taxon>
        <taxon>core chlorophytes</taxon>
        <taxon>Trebouxiophyceae</taxon>
        <taxon>Chlorellales</taxon>
        <taxon>Chlorellaceae</taxon>
        <taxon>Chlorella clade</taxon>
        <taxon>Chlorella</taxon>
    </lineage>
</organism>
<dbReference type="InterPro" id="IPR011989">
    <property type="entry name" value="ARM-like"/>
</dbReference>
<gene>
    <name evidence="3" type="ORF">CHLNCDRAFT_140213</name>
</gene>
<reference evidence="3 4" key="1">
    <citation type="journal article" date="2010" name="Plant Cell">
        <title>The Chlorella variabilis NC64A genome reveals adaptation to photosymbiosis, coevolution with viruses, and cryptic sex.</title>
        <authorList>
            <person name="Blanc G."/>
            <person name="Duncan G."/>
            <person name="Agarkova I."/>
            <person name="Borodovsky M."/>
            <person name="Gurnon J."/>
            <person name="Kuo A."/>
            <person name="Lindquist E."/>
            <person name="Lucas S."/>
            <person name="Pangilinan J."/>
            <person name="Polle J."/>
            <person name="Salamov A."/>
            <person name="Terry A."/>
            <person name="Yamada T."/>
            <person name="Dunigan D.D."/>
            <person name="Grigoriev I.V."/>
            <person name="Claverie J.M."/>
            <person name="Van Etten J.L."/>
        </authorList>
    </citation>
    <scope>NUCLEOTIDE SEQUENCE [LARGE SCALE GENOMIC DNA]</scope>
    <source>
        <strain evidence="3 4">NC64A</strain>
    </source>
</reference>
<feature type="domain" description="Protein kinase" evidence="2">
    <location>
        <begin position="2"/>
        <end position="285"/>
    </location>
</feature>
<dbReference type="OrthoDB" id="447103at2759"/>
<dbReference type="Proteomes" id="UP000008141">
    <property type="component" value="Unassembled WGS sequence"/>
</dbReference>
<evidence type="ECO:0000313" key="4">
    <source>
        <dbReference type="Proteomes" id="UP000008141"/>
    </source>
</evidence>
<dbReference type="InterPro" id="IPR051177">
    <property type="entry name" value="CIK-Related_Protein"/>
</dbReference>
<dbReference type="PROSITE" id="PS50011">
    <property type="entry name" value="PROTEIN_KINASE_DOM"/>
    <property type="match status" value="1"/>
</dbReference>
<dbReference type="Gene3D" id="3.30.200.20">
    <property type="entry name" value="Phosphorylase Kinase, domain 1"/>
    <property type="match status" value="1"/>
</dbReference>